<reference evidence="3 4" key="1">
    <citation type="submission" date="2019-02" db="EMBL/GenBank/DDBJ databases">
        <title>Deep-cultivation of Planctomycetes and their phenomic and genomic characterization uncovers novel biology.</title>
        <authorList>
            <person name="Wiegand S."/>
            <person name="Jogler M."/>
            <person name="Boedeker C."/>
            <person name="Pinto D."/>
            <person name="Vollmers J."/>
            <person name="Rivas-Marin E."/>
            <person name="Kohn T."/>
            <person name="Peeters S.H."/>
            <person name="Heuer A."/>
            <person name="Rast P."/>
            <person name="Oberbeckmann S."/>
            <person name="Bunk B."/>
            <person name="Jeske O."/>
            <person name="Meyerdierks A."/>
            <person name="Storesund J.E."/>
            <person name="Kallscheuer N."/>
            <person name="Luecker S."/>
            <person name="Lage O.M."/>
            <person name="Pohl T."/>
            <person name="Merkel B.J."/>
            <person name="Hornburger P."/>
            <person name="Mueller R.-W."/>
            <person name="Bruemmer F."/>
            <person name="Labrenz M."/>
            <person name="Spormann A.M."/>
            <person name="Op den Camp H."/>
            <person name="Overmann J."/>
            <person name="Amann R."/>
            <person name="Jetten M.S.M."/>
            <person name="Mascher T."/>
            <person name="Medema M.H."/>
            <person name="Devos D.P."/>
            <person name="Kaster A.-K."/>
            <person name="Ovreas L."/>
            <person name="Rohde M."/>
            <person name="Galperin M.Y."/>
            <person name="Jogler C."/>
        </authorList>
    </citation>
    <scope>NUCLEOTIDE SEQUENCE [LARGE SCALE GENOMIC DNA]</scope>
    <source>
        <strain evidence="3 4">ETA_A1</strain>
    </source>
</reference>
<dbReference type="InterPro" id="IPR041692">
    <property type="entry name" value="HHH_9"/>
</dbReference>
<feature type="region of interest" description="Disordered" evidence="1">
    <location>
        <begin position="1"/>
        <end position="67"/>
    </location>
</feature>
<dbReference type="Pfam" id="PF17674">
    <property type="entry name" value="HHH_9"/>
    <property type="match status" value="1"/>
</dbReference>
<feature type="compositionally biased region" description="Low complexity" evidence="1">
    <location>
        <begin position="37"/>
        <end position="52"/>
    </location>
</feature>
<gene>
    <name evidence="3" type="primary">rps1</name>
    <name evidence="3" type="ORF">ETAA1_40070</name>
</gene>
<feature type="compositionally biased region" description="Basic and acidic residues" evidence="1">
    <location>
        <begin position="943"/>
        <end position="964"/>
    </location>
</feature>
<dbReference type="SMART" id="SM00316">
    <property type="entry name" value="S1"/>
    <property type="match status" value="1"/>
</dbReference>
<dbReference type="PANTHER" id="PTHR10724">
    <property type="entry name" value="30S RIBOSOMAL PROTEIN S1"/>
    <property type="match status" value="1"/>
</dbReference>
<name>A0A517XWZ5_9BACT</name>
<dbReference type="InterPro" id="IPR003029">
    <property type="entry name" value="S1_domain"/>
</dbReference>
<feature type="domain" description="S1 motif" evidence="2">
    <location>
        <begin position="837"/>
        <end position="906"/>
    </location>
</feature>
<dbReference type="InterPro" id="IPR023323">
    <property type="entry name" value="Tex-like_dom_sf"/>
</dbReference>
<dbReference type="Proteomes" id="UP000319576">
    <property type="component" value="Chromosome"/>
</dbReference>
<dbReference type="PANTHER" id="PTHR10724:SF10">
    <property type="entry name" value="S1 RNA-BINDING DOMAIN-CONTAINING PROTEIN 1"/>
    <property type="match status" value="1"/>
</dbReference>
<accession>A0A517XWZ5</accession>
<dbReference type="Gene3D" id="1.10.150.310">
    <property type="entry name" value="Tex RuvX-like domain-like"/>
    <property type="match status" value="1"/>
</dbReference>
<feature type="compositionally biased region" description="Pro residues" evidence="1">
    <location>
        <begin position="1014"/>
        <end position="1030"/>
    </location>
</feature>
<dbReference type="SUPFAM" id="SSF50249">
    <property type="entry name" value="Nucleic acid-binding proteins"/>
    <property type="match status" value="1"/>
</dbReference>
<dbReference type="GO" id="GO:0006412">
    <property type="term" value="P:translation"/>
    <property type="evidence" value="ECO:0007669"/>
    <property type="project" value="TreeGrafter"/>
</dbReference>
<feature type="compositionally biased region" description="Pro residues" evidence="1">
    <location>
        <begin position="53"/>
        <end position="65"/>
    </location>
</feature>
<dbReference type="SUPFAM" id="SSF47781">
    <property type="entry name" value="RuvA domain 2-like"/>
    <property type="match status" value="2"/>
</dbReference>
<dbReference type="FunFam" id="2.40.50.140:FF:000051">
    <property type="entry name" value="RNA-binding transcriptional accessory protein"/>
    <property type="match status" value="1"/>
</dbReference>
<dbReference type="SMART" id="SM00732">
    <property type="entry name" value="YqgFc"/>
    <property type="match status" value="1"/>
</dbReference>
<dbReference type="InterPro" id="IPR032639">
    <property type="entry name" value="Tex_YqgF"/>
</dbReference>
<dbReference type="Pfam" id="PF09371">
    <property type="entry name" value="Tex_N"/>
    <property type="match status" value="1"/>
</dbReference>
<dbReference type="KEGG" id="uli:ETAA1_40070"/>
<feature type="compositionally biased region" description="Pro residues" evidence="1">
    <location>
        <begin position="1"/>
        <end position="16"/>
    </location>
</feature>
<dbReference type="SUPFAM" id="SSF53098">
    <property type="entry name" value="Ribonuclease H-like"/>
    <property type="match status" value="2"/>
</dbReference>
<dbReference type="GO" id="GO:0006139">
    <property type="term" value="P:nucleobase-containing compound metabolic process"/>
    <property type="evidence" value="ECO:0007669"/>
    <property type="project" value="InterPro"/>
</dbReference>
<feature type="compositionally biased region" description="Gly residues" evidence="1">
    <location>
        <begin position="919"/>
        <end position="931"/>
    </location>
</feature>
<dbReference type="GO" id="GO:0005840">
    <property type="term" value="C:ribosome"/>
    <property type="evidence" value="ECO:0007669"/>
    <property type="project" value="UniProtKB-KW"/>
</dbReference>
<feature type="compositionally biased region" description="Low complexity" evidence="1">
    <location>
        <begin position="17"/>
        <end position="26"/>
    </location>
</feature>
<dbReference type="InterPro" id="IPR018974">
    <property type="entry name" value="Tex-like_N"/>
</dbReference>
<dbReference type="EMBL" id="CP036273">
    <property type="protein sequence ID" value="QDU22032.1"/>
    <property type="molecule type" value="Genomic_DNA"/>
</dbReference>
<dbReference type="FunFam" id="1.10.150.310:FF:000001">
    <property type="entry name" value="RNA-binding transcriptional accessory protein"/>
    <property type="match status" value="1"/>
</dbReference>
<dbReference type="GO" id="GO:0003729">
    <property type="term" value="F:mRNA binding"/>
    <property type="evidence" value="ECO:0007669"/>
    <property type="project" value="TreeGrafter"/>
</dbReference>
<keyword evidence="4" id="KW-1185">Reference proteome</keyword>
<dbReference type="GO" id="GO:0003735">
    <property type="term" value="F:structural constituent of ribosome"/>
    <property type="evidence" value="ECO:0007669"/>
    <property type="project" value="TreeGrafter"/>
</dbReference>
<organism evidence="3 4">
    <name type="scientific">Urbifossiella limnaea</name>
    <dbReference type="NCBI Taxonomy" id="2528023"/>
    <lineage>
        <taxon>Bacteria</taxon>
        <taxon>Pseudomonadati</taxon>
        <taxon>Planctomycetota</taxon>
        <taxon>Planctomycetia</taxon>
        <taxon>Gemmatales</taxon>
        <taxon>Gemmataceae</taxon>
        <taxon>Urbifossiella</taxon>
    </lineage>
</organism>
<dbReference type="Pfam" id="PF00575">
    <property type="entry name" value="S1"/>
    <property type="match status" value="1"/>
</dbReference>
<dbReference type="InterPro" id="IPR006641">
    <property type="entry name" value="YqgF/RNaseH-like_dom"/>
</dbReference>
<sequence length="1079" mass="116061">MNPSDPTPSPDTPETPPTAATADAPPVADPTPPTDAPAPEVVVEAAPTAPAMPSQPVPVVPPAPQPHDLSRIAQDLQIRKQQVEAVVGLLDEDNTVPFITRYRKERTGGLNEDMIRRIQDRVHSLRSLADRKQTILKSIAYQGRLTDGLVEAVLAAETPKRLEDLYLPYKPKKKSKATEAREKGLGPVSEAIFFRDPAVNDLDAVVAGLVDPDKWLLNADDVMSGIRDILADIVADQADVRGPLRNFIWDVGQIAATKIETLPEGKGKEFEPYFAFKELVRDIPPHRVLAINRGEKANVLRVHLDINRDTAREIAAYHLNVADHPHRDLILTVMVDALDRLVLPSLEREVRRELTERAQDHAVLVFAKNLRSLLLQPPLRGKRVLAVDPGIRTGCKLAVLDETGKLLEDAVVYPHGQKKNQAEARRKLEQLVRKYELSVVAIGNGTGCRETEQLVADLIADLENRRLNPTPTMVAPAPAEPAPTGPAAVVESHTAAPAPASAEAVVQTHTHTPTHSESSGTFTSDPIPTTSSLTLTTDVLSGPATVETTGAAAPDAATVTTAEVAAAAPPVPKAPEIILDGLPEAPADLAYVIVIEAGASDYSASPVAREEFPNLDATTRGTISIGRRLQDPLAELVKIDPQHIGVGLYQHDVKPKHLKESLEGVIGSCVNAVGVDLNTASVPLLRHVSGMNQLVARGVIEHRERHGAFTSREQLLQVAGLGDKRFTQAAGFLKLNDSPEPLDATWIHPESYPLARQILTELGLTPADLKDKAKLDELRGKLNDLNPAEVAARLNAGEPTVRDIFDALARPGRDPREDLPPPIFKTGVLKLEDITPGMELKGTVLNVVPFGAFVDIGLKESGLVHISQMANRYIKSPYDVVAVGDVVTVWVIEVKPGEKKISLTMIAPGQERRMPPPGGGGGRGNFQGGPPRGDRPPQQQGDRQGERERPPQGDRPPHNPRGDRPPQPPRGDRPGFTPRPQGPGGPRPGGPRPGFQPRPQQQSAGDAQGEAPKPAAPPPPPRKPMPPKPLPKLTTAKKSGKAPLNTFGELAAFFKPEEAPKPPEPPAAEEPKPDTPPAS</sequence>
<feature type="compositionally biased region" description="Pro residues" evidence="1">
    <location>
        <begin position="27"/>
        <end position="36"/>
    </location>
</feature>
<dbReference type="InterPro" id="IPR010994">
    <property type="entry name" value="RuvA_2-like"/>
</dbReference>
<dbReference type="InterPro" id="IPR055179">
    <property type="entry name" value="Tex-like_central_region"/>
</dbReference>
<protein>
    <submittedName>
        <fullName evidence="3">30S ribosomal protein S1</fullName>
    </submittedName>
</protein>
<keyword evidence="3" id="KW-0689">Ribosomal protein</keyword>
<dbReference type="Gene3D" id="1.10.3500.10">
    <property type="entry name" value="Tex N-terminal region-like"/>
    <property type="match status" value="2"/>
</dbReference>
<dbReference type="InterPro" id="IPR044146">
    <property type="entry name" value="S1_Tex"/>
</dbReference>
<dbReference type="Pfam" id="PF12836">
    <property type="entry name" value="HHH_3"/>
    <property type="match status" value="1"/>
</dbReference>
<dbReference type="SUPFAM" id="SSF158832">
    <property type="entry name" value="Tex N-terminal region-like"/>
    <property type="match status" value="1"/>
</dbReference>
<dbReference type="Gene3D" id="2.40.50.140">
    <property type="entry name" value="Nucleic acid-binding proteins"/>
    <property type="match status" value="1"/>
</dbReference>
<dbReference type="FunFam" id="1.10.10.650:FF:000001">
    <property type="entry name" value="S1 RNA-binding domain 1"/>
    <property type="match status" value="1"/>
</dbReference>
<proteinExistence type="predicted"/>
<dbReference type="AlphaFoldDB" id="A0A517XWZ5"/>
<feature type="compositionally biased region" description="Pro residues" evidence="1">
    <location>
        <begin position="1062"/>
        <end position="1079"/>
    </location>
</feature>
<dbReference type="InterPro" id="IPR012337">
    <property type="entry name" value="RNaseH-like_sf"/>
</dbReference>
<dbReference type="OrthoDB" id="9804714at2"/>
<evidence type="ECO:0000259" key="2">
    <source>
        <dbReference type="PROSITE" id="PS50126"/>
    </source>
</evidence>
<keyword evidence="3" id="KW-0687">Ribonucleoprotein</keyword>
<dbReference type="InterPro" id="IPR050437">
    <property type="entry name" value="Ribos_protein_bS1-like"/>
</dbReference>
<dbReference type="CDD" id="cd05685">
    <property type="entry name" value="S1_Tex"/>
    <property type="match status" value="1"/>
</dbReference>
<dbReference type="InterPro" id="IPR012340">
    <property type="entry name" value="NA-bd_OB-fold"/>
</dbReference>
<dbReference type="Gene3D" id="1.10.10.650">
    <property type="entry name" value="RuvA domain 2-like"/>
    <property type="match status" value="1"/>
</dbReference>
<dbReference type="Pfam" id="PF22706">
    <property type="entry name" value="Tex_central_region"/>
    <property type="match status" value="1"/>
</dbReference>
<feature type="compositionally biased region" description="Pro residues" evidence="1">
    <location>
        <begin position="980"/>
        <end position="996"/>
    </location>
</feature>
<dbReference type="PROSITE" id="PS50126">
    <property type="entry name" value="S1"/>
    <property type="match status" value="1"/>
</dbReference>
<evidence type="ECO:0000313" key="3">
    <source>
        <dbReference type="EMBL" id="QDU22032.1"/>
    </source>
</evidence>
<dbReference type="Pfam" id="PF16921">
    <property type="entry name" value="Tex_YqgF"/>
    <property type="match status" value="2"/>
</dbReference>
<dbReference type="GO" id="GO:0005737">
    <property type="term" value="C:cytoplasm"/>
    <property type="evidence" value="ECO:0007669"/>
    <property type="project" value="UniProtKB-ARBA"/>
</dbReference>
<feature type="region of interest" description="Disordered" evidence="1">
    <location>
        <begin position="508"/>
        <end position="530"/>
    </location>
</feature>
<dbReference type="InterPro" id="IPR023319">
    <property type="entry name" value="Tex-like_HTH_dom_sf"/>
</dbReference>
<evidence type="ECO:0000313" key="4">
    <source>
        <dbReference type="Proteomes" id="UP000319576"/>
    </source>
</evidence>
<evidence type="ECO:0000256" key="1">
    <source>
        <dbReference type="SAM" id="MobiDB-lite"/>
    </source>
</evidence>
<feature type="region of interest" description="Disordered" evidence="1">
    <location>
        <begin position="903"/>
        <end position="1079"/>
    </location>
</feature>